<dbReference type="GO" id="GO:0005524">
    <property type="term" value="F:ATP binding"/>
    <property type="evidence" value="ECO:0007669"/>
    <property type="project" value="UniProtKB-KW"/>
</dbReference>
<accession>A0AAW5N207</accession>
<comment type="similarity">
    <text evidence="1">Belongs to the class-II aminoacyl-tRNA synthetase family.</text>
</comment>
<dbReference type="InterPro" id="IPR018165">
    <property type="entry name" value="Ala-tRNA-synth_IIc_core"/>
</dbReference>
<keyword evidence="5 13" id="KW-0436">Ligase</keyword>
<sequence length="86" mass="9788">MGLNDIRESYLSFFEKKEHLRLPSFSLIPKNDKSLLLINAGMAPLKPYFTGLQTPPKTRVTTCQKCIRTGDIENIGKTSRHGTFFE</sequence>
<evidence type="ECO:0000256" key="1">
    <source>
        <dbReference type="ARBA" id="ARBA00008226"/>
    </source>
</evidence>
<dbReference type="Pfam" id="PF01411">
    <property type="entry name" value="tRNA-synt_2c"/>
    <property type="match status" value="1"/>
</dbReference>
<dbReference type="GO" id="GO:0002161">
    <property type="term" value="F:aminoacyl-tRNA deacylase activity"/>
    <property type="evidence" value="ECO:0007669"/>
    <property type="project" value="TreeGrafter"/>
</dbReference>
<keyword evidence="9" id="KW-0648">Protein biosynthesis</keyword>
<name>A0AAW5N207_9ESCH</name>
<gene>
    <name evidence="13" type="ORF">NVV43_27125</name>
</gene>
<dbReference type="SUPFAM" id="SSF55681">
    <property type="entry name" value="Class II aaRS and biotin synthetases"/>
    <property type="match status" value="1"/>
</dbReference>
<keyword evidence="4" id="KW-0820">tRNA-binding</keyword>
<comment type="caution">
    <text evidence="13">The sequence shown here is derived from an EMBL/GenBank/DDBJ whole genome shotgun (WGS) entry which is preliminary data.</text>
</comment>
<proteinExistence type="inferred from homology"/>
<evidence type="ECO:0000256" key="9">
    <source>
        <dbReference type="ARBA" id="ARBA00022917"/>
    </source>
</evidence>
<dbReference type="GO" id="GO:0006419">
    <property type="term" value="P:alanyl-tRNA aminoacylation"/>
    <property type="evidence" value="ECO:0007669"/>
    <property type="project" value="InterPro"/>
</dbReference>
<feature type="domain" description="Alanyl-transfer RNA synthetases family profile" evidence="12">
    <location>
        <begin position="1"/>
        <end position="86"/>
    </location>
</feature>
<evidence type="ECO:0000256" key="10">
    <source>
        <dbReference type="ARBA" id="ARBA00023146"/>
    </source>
</evidence>
<evidence type="ECO:0000256" key="3">
    <source>
        <dbReference type="ARBA" id="ARBA00017959"/>
    </source>
</evidence>
<evidence type="ECO:0000256" key="11">
    <source>
        <dbReference type="ARBA" id="ARBA00032577"/>
    </source>
</evidence>
<evidence type="ECO:0000256" key="5">
    <source>
        <dbReference type="ARBA" id="ARBA00022598"/>
    </source>
</evidence>
<reference evidence="13" key="1">
    <citation type="submission" date="2022-07" db="EMBL/GenBank/DDBJ databases">
        <title>Diversity of ethanolamine utilization by human commensal Escherichia coli.</title>
        <authorList>
            <person name="Jubelin G."/>
        </authorList>
    </citation>
    <scope>NUCLEOTIDE SEQUENCE</scope>
    <source>
        <strain evidence="13">S1</strain>
    </source>
</reference>
<evidence type="ECO:0000256" key="6">
    <source>
        <dbReference type="ARBA" id="ARBA00022741"/>
    </source>
</evidence>
<evidence type="ECO:0000259" key="12">
    <source>
        <dbReference type="PROSITE" id="PS50860"/>
    </source>
</evidence>
<dbReference type="InterPro" id="IPR050058">
    <property type="entry name" value="Ala-tRNA_ligase"/>
</dbReference>
<dbReference type="PROSITE" id="PS50860">
    <property type="entry name" value="AA_TRNA_LIGASE_II_ALA"/>
    <property type="match status" value="1"/>
</dbReference>
<dbReference type="InterPro" id="IPR018164">
    <property type="entry name" value="Ala-tRNA-synth_IIc_N"/>
</dbReference>
<keyword evidence="6" id="KW-0547">Nucleotide-binding</keyword>
<organism evidence="13 14">
    <name type="scientific">Escherichia marmotae</name>
    <dbReference type="NCBI Taxonomy" id="1499973"/>
    <lineage>
        <taxon>Bacteria</taxon>
        <taxon>Pseudomonadati</taxon>
        <taxon>Pseudomonadota</taxon>
        <taxon>Gammaproteobacteria</taxon>
        <taxon>Enterobacterales</taxon>
        <taxon>Enterobacteriaceae</taxon>
        <taxon>Escherichia</taxon>
    </lineage>
</organism>
<protein>
    <recommendedName>
        <fullName evidence="3">Alanine--tRNA ligase</fullName>
        <ecNumber evidence="2">6.1.1.7</ecNumber>
    </recommendedName>
    <alternativeName>
        <fullName evidence="11">Alanyl-tRNA synthetase</fullName>
    </alternativeName>
</protein>
<dbReference type="Gene3D" id="3.30.930.10">
    <property type="entry name" value="Bira Bifunctional Protein, Domain 2"/>
    <property type="match status" value="1"/>
</dbReference>
<evidence type="ECO:0000313" key="14">
    <source>
        <dbReference type="Proteomes" id="UP001206878"/>
    </source>
</evidence>
<dbReference type="GO" id="GO:0005829">
    <property type="term" value="C:cytosol"/>
    <property type="evidence" value="ECO:0007669"/>
    <property type="project" value="TreeGrafter"/>
</dbReference>
<dbReference type="EC" id="6.1.1.7" evidence="2"/>
<evidence type="ECO:0000256" key="8">
    <source>
        <dbReference type="ARBA" id="ARBA00022884"/>
    </source>
</evidence>
<dbReference type="GO" id="GO:0000049">
    <property type="term" value="F:tRNA binding"/>
    <property type="evidence" value="ECO:0007669"/>
    <property type="project" value="UniProtKB-KW"/>
</dbReference>
<evidence type="ECO:0000256" key="7">
    <source>
        <dbReference type="ARBA" id="ARBA00022840"/>
    </source>
</evidence>
<feature type="non-terminal residue" evidence="13">
    <location>
        <position position="86"/>
    </location>
</feature>
<keyword evidence="10" id="KW-0030">Aminoacyl-tRNA synthetase</keyword>
<evidence type="ECO:0000256" key="2">
    <source>
        <dbReference type="ARBA" id="ARBA00013168"/>
    </source>
</evidence>
<evidence type="ECO:0000313" key="13">
    <source>
        <dbReference type="EMBL" id="MCR6679152.1"/>
    </source>
</evidence>
<dbReference type="Proteomes" id="UP001206878">
    <property type="component" value="Unassembled WGS sequence"/>
</dbReference>
<dbReference type="AlphaFoldDB" id="A0AAW5N207"/>
<dbReference type="GO" id="GO:0004813">
    <property type="term" value="F:alanine-tRNA ligase activity"/>
    <property type="evidence" value="ECO:0007669"/>
    <property type="project" value="UniProtKB-EC"/>
</dbReference>
<dbReference type="PANTHER" id="PTHR11777:SF9">
    <property type="entry name" value="ALANINE--TRNA LIGASE, CYTOPLASMIC"/>
    <property type="match status" value="1"/>
</dbReference>
<dbReference type="EMBL" id="JANPXH010000887">
    <property type="protein sequence ID" value="MCR6679152.1"/>
    <property type="molecule type" value="Genomic_DNA"/>
</dbReference>
<dbReference type="InterPro" id="IPR045864">
    <property type="entry name" value="aa-tRNA-synth_II/BPL/LPL"/>
</dbReference>
<evidence type="ECO:0000256" key="4">
    <source>
        <dbReference type="ARBA" id="ARBA00022555"/>
    </source>
</evidence>
<keyword evidence="8" id="KW-0694">RNA-binding</keyword>
<keyword evidence="7" id="KW-0067">ATP-binding</keyword>
<dbReference type="PANTHER" id="PTHR11777">
    <property type="entry name" value="ALANYL-TRNA SYNTHETASE"/>
    <property type="match status" value="1"/>
</dbReference>